<feature type="region of interest" description="Disordered" evidence="2">
    <location>
        <begin position="310"/>
        <end position="330"/>
    </location>
</feature>
<dbReference type="AlphaFoldDB" id="T0ZBX2"/>
<evidence type="ECO:0000313" key="4">
    <source>
        <dbReference type="EMBL" id="EQD45506.1"/>
    </source>
</evidence>
<dbReference type="Gene3D" id="2.60.40.10">
    <property type="entry name" value="Immunoglobulins"/>
    <property type="match status" value="2"/>
</dbReference>
<keyword evidence="4" id="KW-0675">Receptor</keyword>
<evidence type="ECO:0000259" key="3">
    <source>
        <dbReference type="SMART" id="SM00429"/>
    </source>
</evidence>
<dbReference type="InterPro" id="IPR052387">
    <property type="entry name" value="Fibrocystin"/>
</dbReference>
<feature type="domain" description="IPT/TIG" evidence="3">
    <location>
        <begin position="117"/>
        <end position="208"/>
    </location>
</feature>
<name>T0ZBX2_9ZZZZ</name>
<reference evidence="4" key="1">
    <citation type="submission" date="2013-08" db="EMBL/GenBank/DDBJ databases">
        <authorList>
            <person name="Mendez C."/>
            <person name="Richter M."/>
            <person name="Ferrer M."/>
            <person name="Sanchez J."/>
        </authorList>
    </citation>
    <scope>NUCLEOTIDE SEQUENCE</scope>
</reference>
<dbReference type="Pfam" id="PF01833">
    <property type="entry name" value="TIG"/>
    <property type="match status" value="2"/>
</dbReference>
<proteinExistence type="predicted"/>
<organism evidence="4">
    <name type="scientific">mine drainage metagenome</name>
    <dbReference type="NCBI Taxonomy" id="410659"/>
    <lineage>
        <taxon>unclassified sequences</taxon>
        <taxon>metagenomes</taxon>
        <taxon>ecological metagenomes</taxon>
    </lineage>
</organism>
<evidence type="ECO:0000256" key="1">
    <source>
        <dbReference type="ARBA" id="ARBA00022729"/>
    </source>
</evidence>
<dbReference type="InterPro" id="IPR014756">
    <property type="entry name" value="Ig_E-set"/>
</dbReference>
<feature type="non-terminal residue" evidence="4">
    <location>
        <position position="1"/>
    </location>
</feature>
<accession>T0ZBX2</accession>
<dbReference type="InterPro" id="IPR013783">
    <property type="entry name" value="Ig-like_fold"/>
</dbReference>
<evidence type="ECO:0000256" key="2">
    <source>
        <dbReference type="SAM" id="MobiDB-lite"/>
    </source>
</evidence>
<reference evidence="4" key="2">
    <citation type="journal article" date="2014" name="ISME J.">
        <title>Microbial stratification in low pH oxic and suboxic macroscopic growths along an acid mine drainage.</title>
        <authorList>
            <person name="Mendez-Garcia C."/>
            <person name="Mesa V."/>
            <person name="Sprenger R.R."/>
            <person name="Richter M."/>
            <person name="Diez M.S."/>
            <person name="Solano J."/>
            <person name="Bargiela R."/>
            <person name="Golyshina O.V."/>
            <person name="Manteca A."/>
            <person name="Ramos J.L."/>
            <person name="Gallego J.R."/>
            <person name="Llorente I."/>
            <person name="Martins Dos Santos V.A."/>
            <person name="Jensen O.N."/>
            <person name="Pelaez A.I."/>
            <person name="Sanchez J."/>
            <person name="Ferrer M."/>
        </authorList>
    </citation>
    <scope>NUCLEOTIDE SEQUENCE</scope>
</reference>
<dbReference type="PANTHER" id="PTHR46769:SF2">
    <property type="entry name" value="FIBROCYSTIN-L ISOFORM 2 PRECURSOR-RELATED"/>
    <property type="match status" value="1"/>
</dbReference>
<dbReference type="InterPro" id="IPR002909">
    <property type="entry name" value="IPT_dom"/>
</dbReference>
<comment type="caution">
    <text evidence="4">The sequence shown here is derived from an EMBL/GenBank/DDBJ whole genome shotgun (WGS) entry which is preliminary data.</text>
</comment>
<protein>
    <submittedName>
        <fullName evidence="4">Cell surface receptor IPT/TIG domain protein</fullName>
    </submittedName>
</protein>
<sequence length="330" mass="32839">KEYSLTQSEAQTYSTKSSTSFNSQVTDIVGNSMDAGSQMTTQFSAIGVPGPSYNVGASYSQSSSSSLGMQVTYGQSHTSSAVVTTSASASLSDSTNPISTTIWLDSRWDTMMFQVPTPSVTGVSPASGSAAGGGTLDISGKGFWSGPVGVQFCPTGGGACTDASASTAKTDDLMYVTPPPLPAGTYDVQVFSQAGPSAVSAADVYTALSAPPPTVTGVSPQSGPSGSGTPVTITGTGFLSGPTGVEFCEGSVCTPAQNVTVISDTEIEATSPALGVGTADIVVTGAGGQSLATSSDQFTFLAAAPQVTGVSPGSGGWTLRPARGTRVPPR</sequence>
<dbReference type="SUPFAM" id="SSF81296">
    <property type="entry name" value="E set domains"/>
    <property type="match status" value="2"/>
</dbReference>
<gene>
    <name evidence="4" type="ORF">B1A_14795</name>
</gene>
<dbReference type="CDD" id="cd00603">
    <property type="entry name" value="IPT_PCSR"/>
    <property type="match status" value="1"/>
</dbReference>
<dbReference type="PANTHER" id="PTHR46769">
    <property type="entry name" value="POLYCYSTIC KIDNEY AND HEPATIC DISEASE 1 (AUTOSOMAL RECESSIVE)-LIKE 1"/>
    <property type="match status" value="1"/>
</dbReference>
<keyword evidence="1" id="KW-0732">Signal</keyword>
<dbReference type="SMART" id="SM00429">
    <property type="entry name" value="IPT"/>
    <property type="match status" value="2"/>
</dbReference>
<dbReference type="EMBL" id="AUZX01010867">
    <property type="protein sequence ID" value="EQD45506.1"/>
    <property type="molecule type" value="Genomic_DNA"/>
</dbReference>
<feature type="domain" description="IPT/TIG" evidence="3">
    <location>
        <begin position="212"/>
        <end position="301"/>
    </location>
</feature>